<evidence type="ECO:0000256" key="1">
    <source>
        <dbReference type="SAM" id="MobiDB-lite"/>
    </source>
</evidence>
<keyword evidence="2" id="KW-0472">Membrane</keyword>
<reference evidence="3 4" key="1">
    <citation type="submission" date="2017-12" db="EMBL/GenBank/DDBJ databases">
        <title>Hemimetabolous genomes reveal molecular basis of termite eusociality.</title>
        <authorList>
            <person name="Harrison M.C."/>
            <person name="Jongepier E."/>
            <person name="Robertson H.M."/>
            <person name="Arning N."/>
            <person name="Bitard-Feildel T."/>
            <person name="Chao H."/>
            <person name="Childers C.P."/>
            <person name="Dinh H."/>
            <person name="Doddapaneni H."/>
            <person name="Dugan S."/>
            <person name="Gowin J."/>
            <person name="Greiner C."/>
            <person name="Han Y."/>
            <person name="Hu H."/>
            <person name="Hughes D.S.T."/>
            <person name="Huylmans A.-K."/>
            <person name="Kemena C."/>
            <person name="Kremer L.P.M."/>
            <person name="Lee S.L."/>
            <person name="Lopez-Ezquerra A."/>
            <person name="Mallet L."/>
            <person name="Monroy-Kuhn J.M."/>
            <person name="Moser A."/>
            <person name="Murali S.C."/>
            <person name="Muzny D.M."/>
            <person name="Otani S."/>
            <person name="Piulachs M.-D."/>
            <person name="Poelchau M."/>
            <person name="Qu J."/>
            <person name="Schaub F."/>
            <person name="Wada-Katsumata A."/>
            <person name="Worley K.C."/>
            <person name="Xie Q."/>
            <person name="Ylla G."/>
            <person name="Poulsen M."/>
            <person name="Gibbs R.A."/>
            <person name="Schal C."/>
            <person name="Richards S."/>
            <person name="Belles X."/>
            <person name="Korb J."/>
            <person name="Bornberg-Bauer E."/>
        </authorList>
    </citation>
    <scope>NUCLEOTIDE SEQUENCE [LARGE SCALE GENOMIC DNA]</scope>
    <source>
        <tissue evidence="3">Whole body</tissue>
    </source>
</reference>
<feature type="transmembrane region" description="Helical" evidence="2">
    <location>
        <begin position="21"/>
        <end position="41"/>
    </location>
</feature>
<evidence type="ECO:0000256" key="2">
    <source>
        <dbReference type="SAM" id="Phobius"/>
    </source>
</evidence>
<dbReference type="PANTHER" id="PTHR21824:SF4">
    <property type="entry name" value="TRANSMEMBRANE PROTEIN 177"/>
    <property type="match status" value="1"/>
</dbReference>
<keyword evidence="2" id="KW-1133">Transmembrane helix</keyword>
<evidence type="ECO:0000313" key="4">
    <source>
        <dbReference type="Proteomes" id="UP000235965"/>
    </source>
</evidence>
<evidence type="ECO:0000313" key="3">
    <source>
        <dbReference type="EMBL" id="PNF25346.1"/>
    </source>
</evidence>
<dbReference type="InterPro" id="IPR026620">
    <property type="entry name" value="TMEM177"/>
</dbReference>
<dbReference type="GO" id="GO:0016020">
    <property type="term" value="C:membrane"/>
    <property type="evidence" value="ECO:0007669"/>
    <property type="project" value="TreeGrafter"/>
</dbReference>
<organism evidence="3 4">
    <name type="scientific">Cryptotermes secundus</name>
    <dbReference type="NCBI Taxonomy" id="105785"/>
    <lineage>
        <taxon>Eukaryota</taxon>
        <taxon>Metazoa</taxon>
        <taxon>Ecdysozoa</taxon>
        <taxon>Arthropoda</taxon>
        <taxon>Hexapoda</taxon>
        <taxon>Insecta</taxon>
        <taxon>Pterygota</taxon>
        <taxon>Neoptera</taxon>
        <taxon>Polyneoptera</taxon>
        <taxon>Dictyoptera</taxon>
        <taxon>Blattodea</taxon>
        <taxon>Blattoidea</taxon>
        <taxon>Termitoidae</taxon>
        <taxon>Kalotermitidae</taxon>
        <taxon>Cryptotermitinae</taxon>
        <taxon>Cryptotermes</taxon>
    </lineage>
</organism>
<dbReference type="AlphaFoldDB" id="A0A2J7Q9U3"/>
<gene>
    <name evidence="3" type="ORF">B7P43_G10935</name>
</gene>
<dbReference type="EMBL" id="NEVH01016344">
    <property type="protein sequence ID" value="PNF25346.1"/>
    <property type="molecule type" value="Genomic_DNA"/>
</dbReference>
<dbReference type="Proteomes" id="UP000235965">
    <property type="component" value="Unassembled WGS sequence"/>
</dbReference>
<sequence length="192" mass="21858">MVLSEEAQKFAIGREIAYAQTLYVYMNSAFPAIVIISMYAFTTNCNNRLGLFGKPFALRAILYSLVGLFGFGSWAFMKDFTTVHYETQVDKEMCALGESYIKGGIEFYSKLLKRNIALRKLMGKKGEKLYTATGNDQYMMRQLHQPLTLRKEYCELQLQEFKKQHKHSSTKVTSEDKLTISHNADTTAASPS</sequence>
<feature type="compositionally biased region" description="Polar residues" evidence="1">
    <location>
        <begin position="180"/>
        <end position="192"/>
    </location>
</feature>
<comment type="caution">
    <text evidence="3">The sequence shown here is derived from an EMBL/GenBank/DDBJ whole genome shotgun (WGS) entry which is preliminary data.</text>
</comment>
<name>A0A2J7Q9U3_9NEOP</name>
<protein>
    <recommendedName>
        <fullName evidence="5">Transmembrane protein 177</fullName>
    </recommendedName>
</protein>
<evidence type="ECO:0008006" key="5">
    <source>
        <dbReference type="Google" id="ProtNLM"/>
    </source>
</evidence>
<dbReference type="PANTHER" id="PTHR21824">
    <property type="entry name" value="TRANSMEMBRANE PROTEIN 177"/>
    <property type="match status" value="1"/>
</dbReference>
<feature type="region of interest" description="Disordered" evidence="1">
    <location>
        <begin position="165"/>
        <end position="192"/>
    </location>
</feature>
<feature type="transmembrane region" description="Helical" evidence="2">
    <location>
        <begin position="56"/>
        <end position="77"/>
    </location>
</feature>
<keyword evidence="2" id="KW-0812">Transmembrane</keyword>
<keyword evidence="4" id="KW-1185">Reference proteome</keyword>
<accession>A0A2J7Q9U3</accession>
<proteinExistence type="predicted"/>
<dbReference type="OrthoDB" id="110174at2759"/>